<sequence>MNYMQLGATLFIPASHKRLEEIVCQNKYPHLKSLVIDFEDGLEESHFESAMQNINSILTNITTNSLLTFIRAKNAQHLSELLQLSHIDNITGFVLAKFSLNNAETYLSLLSSTNHVIMPSIEGEELFNHQKLYALKKIIMTNKHKILLVRFGLEDMLRQLSLRRECDESIFDLSAPASVLGNFIATFKSAGFAVSGGVYPCYRDKDGFIKDVKKH</sequence>
<proteinExistence type="predicted"/>
<dbReference type="AlphaFoldDB" id="A0A1W1BYJ7"/>
<protein>
    <submittedName>
        <fullName evidence="1">Citrate lyase beta chain</fullName>
        <ecNumber evidence="1">4.1.3.6</ecNumber>
    </submittedName>
</protein>
<dbReference type="GO" id="GO:0008815">
    <property type="term" value="F:citrate (pro-3S)-lyase activity"/>
    <property type="evidence" value="ECO:0007669"/>
    <property type="project" value="UniProtKB-EC"/>
</dbReference>
<dbReference type="EMBL" id="FPHF01000045">
    <property type="protein sequence ID" value="SFV58668.1"/>
    <property type="molecule type" value="Genomic_DNA"/>
</dbReference>
<dbReference type="EC" id="4.1.3.6" evidence="1"/>
<reference evidence="1" key="1">
    <citation type="submission" date="2016-10" db="EMBL/GenBank/DDBJ databases">
        <authorList>
            <person name="de Groot N.N."/>
        </authorList>
    </citation>
    <scope>NUCLEOTIDE SEQUENCE</scope>
</reference>
<dbReference type="SUPFAM" id="SSF51621">
    <property type="entry name" value="Phosphoenolpyruvate/pyruvate domain"/>
    <property type="match status" value="1"/>
</dbReference>
<evidence type="ECO:0000313" key="1">
    <source>
        <dbReference type="EMBL" id="SFV58668.1"/>
    </source>
</evidence>
<organism evidence="1">
    <name type="scientific">hydrothermal vent metagenome</name>
    <dbReference type="NCBI Taxonomy" id="652676"/>
    <lineage>
        <taxon>unclassified sequences</taxon>
        <taxon>metagenomes</taxon>
        <taxon>ecological metagenomes</taxon>
    </lineage>
</organism>
<dbReference type="Pfam" id="PF15617">
    <property type="entry name" value="C-C_Bond_Lyase"/>
    <property type="match status" value="1"/>
</dbReference>
<dbReference type="InterPro" id="IPR015813">
    <property type="entry name" value="Pyrv/PenolPyrv_kinase-like_dom"/>
</dbReference>
<dbReference type="Gene3D" id="3.20.20.60">
    <property type="entry name" value="Phosphoenolpyruvate-binding domains"/>
    <property type="match status" value="1"/>
</dbReference>
<keyword evidence="1" id="KW-0456">Lyase</keyword>
<name>A0A1W1BYJ7_9ZZZZ</name>
<dbReference type="InterPro" id="IPR039480">
    <property type="entry name" value="C-C_Bond_Lyase-like"/>
</dbReference>
<dbReference type="InterPro" id="IPR040442">
    <property type="entry name" value="Pyrv_kinase-like_dom_sf"/>
</dbReference>
<accession>A0A1W1BYJ7</accession>
<gene>
    <name evidence="1" type="ORF">MNB_SM-4-1640</name>
</gene>